<dbReference type="EMBL" id="JBHULV010000003">
    <property type="protein sequence ID" value="MFD2730192.1"/>
    <property type="molecule type" value="Genomic_DNA"/>
</dbReference>
<name>A0ABW5TLL6_9SPHI</name>
<reference evidence="2" key="1">
    <citation type="journal article" date="2019" name="Int. J. Syst. Evol. Microbiol.">
        <title>The Global Catalogue of Microorganisms (GCM) 10K type strain sequencing project: providing services to taxonomists for standard genome sequencing and annotation.</title>
        <authorList>
            <consortium name="The Broad Institute Genomics Platform"/>
            <consortium name="The Broad Institute Genome Sequencing Center for Infectious Disease"/>
            <person name="Wu L."/>
            <person name="Ma J."/>
        </authorList>
    </citation>
    <scope>NUCLEOTIDE SEQUENCE [LARGE SCALE GENOMIC DNA]</scope>
    <source>
        <strain evidence="2">KCTC 42456</strain>
    </source>
</reference>
<gene>
    <name evidence="1" type="ORF">ACFSSE_00590</name>
</gene>
<evidence type="ECO:0000313" key="1">
    <source>
        <dbReference type="EMBL" id="MFD2730192.1"/>
    </source>
</evidence>
<sequence>MKDEKLDKVEELTADYEKAEMDLLRNALKMSYTERFFVMTRLMKMDIMLRNAKITHQPDFKFDRT</sequence>
<comment type="caution">
    <text evidence="1">The sequence shown here is derived from an EMBL/GenBank/DDBJ whole genome shotgun (WGS) entry which is preliminary data.</text>
</comment>
<proteinExistence type="predicted"/>
<protein>
    <submittedName>
        <fullName evidence="1">Uncharacterized protein</fullName>
    </submittedName>
</protein>
<dbReference type="RefSeq" id="WP_379041214.1">
    <property type="nucleotide sequence ID" value="NZ_JBHSKW010000008.1"/>
</dbReference>
<accession>A0ABW5TLL6</accession>
<organism evidence="1 2">
    <name type="scientific">Pedobacter alpinus</name>
    <dbReference type="NCBI Taxonomy" id="1590643"/>
    <lineage>
        <taxon>Bacteria</taxon>
        <taxon>Pseudomonadati</taxon>
        <taxon>Bacteroidota</taxon>
        <taxon>Sphingobacteriia</taxon>
        <taxon>Sphingobacteriales</taxon>
        <taxon>Sphingobacteriaceae</taxon>
        <taxon>Pedobacter</taxon>
    </lineage>
</organism>
<keyword evidence="2" id="KW-1185">Reference proteome</keyword>
<evidence type="ECO:0000313" key="2">
    <source>
        <dbReference type="Proteomes" id="UP001597546"/>
    </source>
</evidence>
<dbReference type="Proteomes" id="UP001597546">
    <property type="component" value="Unassembled WGS sequence"/>
</dbReference>